<dbReference type="PANTHER" id="PTHR48452:SF1">
    <property type="entry name" value="FUSED COMPOUND LEAF 1"/>
    <property type="match status" value="1"/>
</dbReference>
<evidence type="ECO:0008006" key="7">
    <source>
        <dbReference type="Google" id="ProtNLM"/>
    </source>
</evidence>
<evidence type="ECO:0000259" key="4">
    <source>
        <dbReference type="SMART" id="SM01256"/>
    </source>
</evidence>
<gene>
    <name evidence="5" type="ORF">EUTSA_v10019184mg</name>
</gene>
<sequence>MDGMCGFRSSGDYSEKASMMMPSDYQSLLCSSAGDNNNRVSGVFGSDELLSAAASALSSSAEMAPRIRRAEDNFIKSKIASHPLYPRLLQTYIDCQKVGAPLEIACYLEEIQRESHVYKRGVSPFSCFGADPELDEFMETYCDILVKYKSDLARPFDEATTFLNKIEMQLQNLCTGPASARRLSVLIYC</sequence>
<protein>
    <recommendedName>
        <fullName evidence="7">KNOX1 domain-containing protein</fullName>
    </recommendedName>
</protein>
<dbReference type="OMA" id="PTSHEYD"/>
<dbReference type="AlphaFoldDB" id="V4KLL0"/>
<accession>V4KLL0</accession>
<dbReference type="PANTHER" id="PTHR48452">
    <property type="entry name" value="FUSED COMPOUND LEAF 1"/>
    <property type="match status" value="1"/>
</dbReference>
<dbReference type="Gramene" id="ESQ28163">
    <property type="protein sequence ID" value="ESQ28163"/>
    <property type="gene ID" value="EUTSA_v10019184mg"/>
</dbReference>
<evidence type="ECO:0000313" key="6">
    <source>
        <dbReference type="Proteomes" id="UP000030689"/>
    </source>
</evidence>
<dbReference type="EMBL" id="KI517953">
    <property type="protein sequence ID" value="ESQ28163.1"/>
    <property type="molecule type" value="Genomic_DNA"/>
</dbReference>
<evidence type="ECO:0000313" key="5">
    <source>
        <dbReference type="EMBL" id="ESQ28163.1"/>
    </source>
</evidence>
<dbReference type="InterPro" id="IPR005540">
    <property type="entry name" value="KNOX1"/>
</dbReference>
<dbReference type="Pfam" id="PF03791">
    <property type="entry name" value="KNOX2"/>
    <property type="match status" value="1"/>
</dbReference>
<proteinExistence type="predicted"/>
<dbReference type="eggNOG" id="KOG0773">
    <property type="taxonomic scope" value="Eukaryota"/>
</dbReference>
<dbReference type="Pfam" id="PF03790">
    <property type="entry name" value="KNOX1"/>
    <property type="match status" value="1"/>
</dbReference>
<reference evidence="5 6" key="1">
    <citation type="journal article" date="2013" name="Front. Plant Sci.">
        <title>The Reference Genome of the Halophytic Plant Eutrema salsugineum.</title>
        <authorList>
            <person name="Yang R."/>
            <person name="Jarvis D.E."/>
            <person name="Chen H."/>
            <person name="Beilstein M.A."/>
            <person name="Grimwood J."/>
            <person name="Jenkins J."/>
            <person name="Shu S."/>
            <person name="Prochnik S."/>
            <person name="Xin M."/>
            <person name="Ma C."/>
            <person name="Schmutz J."/>
            <person name="Wing R.A."/>
            <person name="Mitchell-Olds T."/>
            <person name="Schumaker K.S."/>
            <person name="Wang X."/>
        </authorList>
    </citation>
    <scope>NUCLEOTIDE SEQUENCE [LARGE SCALE GENOMIC DNA]</scope>
</reference>
<dbReference type="SMART" id="SM01256">
    <property type="entry name" value="KNOX2"/>
    <property type="match status" value="1"/>
</dbReference>
<comment type="subcellular location">
    <subcellularLocation>
        <location evidence="1">Nucleus</location>
    </subcellularLocation>
</comment>
<organism evidence="5 6">
    <name type="scientific">Eutrema salsugineum</name>
    <name type="common">Saltwater cress</name>
    <name type="synonym">Sisymbrium salsugineum</name>
    <dbReference type="NCBI Taxonomy" id="72664"/>
    <lineage>
        <taxon>Eukaryota</taxon>
        <taxon>Viridiplantae</taxon>
        <taxon>Streptophyta</taxon>
        <taxon>Embryophyta</taxon>
        <taxon>Tracheophyta</taxon>
        <taxon>Spermatophyta</taxon>
        <taxon>Magnoliopsida</taxon>
        <taxon>eudicotyledons</taxon>
        <taxon>Gunneridae</taxon>
        <taxon>Pentapetalae</taxon>
        <taxon>rosids</taxon>
        <taxon>malvids</taxon>
        <taxon>Brassicales</taxon>
        <taxon>Brassicaceae</taxon>
        <taxon>Eutremeae</taxon>
        <taxon>Eutrema</taxon>
    </lineage>
</organism>
<evidence type="ECO:0000259" key="3">
    <source>
        <dbReference type="SMART" id="SM01255"/>
    </source>
</evidence>
<name>V4KLL0_EUTSA</name>
<dbReference type="STRING" id="72664.V4KLL0"/>
<evidence type="ECO:0000256" key="1">
    <source>
        <dbReference type="ARBA" id="ARBA00004123"/>
    </source>
</evidence>
<dbReference type="GO" id="GO:0003677">
    <property type="term" value="F:DNA binding"/>
    <property type="evidence" value="ECO:0007669"/>
    <property type="project" value="InterPro"/>
</dbReference>
<dbReference type="InterPro" id="IPR005541">
    <property type="entry name" value="KNOX2"/>
</dbReference>
<dbReference type="SMART" id="SM01255">
    <property type="entry name" value="KNOX1"/>
    <property type="match status" value="1"/>
</dbReference>
<feature type="domain" description="KNOX1" evidence="3">
    <location>
        <begin position="73"/>
        <end position="117"/>
    </location>
</feature>
<dbReference type="GO" id="GO:0005634">
    <property type="term" value="C:nucleus"/>
    <property type="evidence" value="ECO:0007669"/>
    <property type="project" value="UniProtKB-SubCell"/>
</dbReference>
<feature type="domain" description="KNOX2" evidence="4">
    <location>
        <begin position="124"/>
        <end position="175"/>
    </location>
</feature>
<dbReference type="Proteomes" id="UP000030689">
    <property type="component" value="Unassembled WGS sequence"/>
</dbReference>
<keyword evidence="6" id="KW-1185">Reference proteome</keyword>
<keyword evidence="2" id="KW-0539">Nucleus</keyword>
<dbReference type="KEGG" id="eus:EUTSA_v10019184mg"/>
<evidence type="ECO:0000256" key="2">
    <source>
        <dbReference type="ARBA" id="ARBA00023242"/>
    </source>
</evidence>